<organism evidence="4 5">
    <name type="scientific">Leptonychotes weddellii</name>
    <name type="common">Weddell seal</name>
    <name type="synonym">Otaria weddellii</name>
    <dbReference type="NCBI Taxonomy" id="9713"/>
    <lineage>
        <taxon>Eukaryota</taxon>
        <taxon>Metazoa</taxon>
        <taxon>Chordata</taxon>
        <taxon>Craniata</taxon>
        <taxon>Vertebrata</taxon>
        <taxon>Euteleostomi</taxon>
        <taxon>Mammalia</taxon>
        <taxon>Eutheria</taxon>
        <taxon>Laurasiatheria</taxon>
        <taxon>Carnivora</taxon>
        <taxon>Caniformia</taxon>
        <taxon>Pinnipedia</taxon>
        <taxon>Phocidae</taxon>
        <taxon>Monachinae</taxon>
        <taxon>Lobodontini</taxon>
        <taxon>Leptonychotes</taxon>
    </lineage>
</organism>
<dbReference type="PANTHER" id="PTHR24166">
    <property type="entry name" value="ROLLING PEBBLES, ISOFORM B"/>
    <property type="match status" value="1"/>
</dbReference>
<proteinExistence type="predicted"/>
<dbReference type="RefSeq" id="XP_030878448.1">
    <property type="nucleotide sequence ID" value="XM_031022588.1"/>
</dbReference>
<dbReference type="GeneID" id="115938657"/>
<dbReference type="GO" id="GO:0098978">
    <property type="term" value="C:glutamatergic synapse"/>
    <property type="evidence" value="ECO:0007669"/>
    <property type="project" value="TreeGrafter"/>
</dbReference>
<dbReference type="GO" id="GO:0099175">
    <property type="term" value="P:regulation of postsynapse organization"/>
    <property type="evidence" value="ECO:0007669"/>
    <property type="project" value="TreeGrafter"/>
</dbReference>
<keyword evidence="1" id="KW-0677">Repeat</keyword>
<reference evidence="5" key="1">
    <citation type="submission" date="2025-08" db="UniProtKB">
        <authorList>
            <consortium name="RefSeq"/>
        </authorList>
    </citation>
    <scope>IDENTIFICATION</scope>
    <source>
        <tissue evidence="5">Liver</tissue>
    </source>
</reference>
<dbReference type="Pfam" id="PF12796">
    <property type="entry name" value="Ank_2"/>
    <property type="match status" value="1"/>
</dbReference>
<accession>A0A7F8QDW5</accession>
<protein>
    <submittedName>
        <fullName evidence="5">Protein TANC1-like</fullName>
    </submittedName>
</protein>
<dbReference type="InterPro" id="IPR050889">
    <property type="entry name" value="Dendritic_Spine_Reg/Scaffold"/>
</dbReference>
<name>A0A7F8QDW5_LEPWE</name>
<dbReference type="Proteomes" id="UP000245341">
    <property type="component" value="Unplaced"/>
</dbReference>
<dbReference type="PROSITE" id="PS50088">
    <property type="entry name" value="ANK_REPEAT"/>
    <property type="match status" value="1"/>
</dbReference>
<gene>
    <name evidence="5" type="primary">LOC115938657</name>
</gene>
<keyword evidence="2 3" id="KW-0040">ANK repeat</keyword>
<evidence type="ECO:0000313" key="4">
    <source>
        <dbReference type="Proteomes" id="UP000245341"/>
    </source>
</evidence>
<dbReference type="SMART" id="SM00248">
    <property type="entry name" value="ANK"/>
    <property type="match status" value="2"/>
</dbReference>
<evidence type="ECO:0000256" key="3">
    <source>
        <dbReference type="PROSITE-ProRule" id="PRU00023"/>
    </source>
</evidence>
<dbReference type="KEGG" id="lww:115938657"/>
<dbReference type="PANTHER" id="PTHR24166:SF23">
    <property type="entry name" value="PROTEIN TANC1"/>
    <property type="match status" value="1"/>
</dbReference>
<dbReference type="PROSITE" id="PS50297">
    <property type="entry name" value="ANK_REP_REGION"/>
    <property type="match status" value="1"/>
</dbReference>
<feature type="repeat" description="ANK" evidence="3">
    <location>
        <begin position="4"/>
        <end position="36"/>
    </location>
</feature>
<evidence type="ECO:0000313" key="5">
    <source>
        <dbReference type="RefSeq" id="XP_030878448.1"/>
    </source>
</evidence>
<dbReference type="OrthoDB" id="9909385at2759"/>
<evidence type="ECO:0000256" key="2">
    <source>
        <dbReference type="ARBA" id="ARBA00023043"/>
    </source>
</evidence>
<keyword evidence="4" id="KW-1185">Reference proteome</keyword>
<dbReference type="InterPro" id="IPR002110">
    <property type="entry name" value="Ankyrin_rpt"/>
</dbReference>
<dbReference type="InterPro" id="IPR036770">
    <property type="entry name" value="Ankyrin_rpt-contain_sf"/>
</dbReference>
<sequence>MSENGMTALCYAAAAGHMKLVCLLAKKGARVDHLDKKGQCALVHSALRGHGDILRYLLTCEWSAGPPQPGALRKSQALQQALTAASSMGHSSVVQCLLGLEKEHEIDVNGTDALWGETGNYGSPACGLGWLS</sequence>
<evidence type="ECO:0000256" key="1">
    <source>
        <dbReference type="ARBA" id="ARBA00022737"/>
    </source>
</evidence>
<dbReference type="Gene3D" id="1.25.40.20">
    <property type="entry name" value="Ankyrin repeat-containing domain"/>
    <property type="match status" value="1"/>
</dbReference>
<dbReference type="AlphaFoldDB" id="A0A7F8QDW5"/>
<dbReference type="SUPFAM" id="SSF48403">
    <property type="entry name" value="Ankyrin repeat"/>
    <property type="match status" value="1"/>
</dbReference>